<dbReference type="PANTHER" id="PTHR43540">
    <property type="entry name" value="PEROXYUREIDOACRYLATE/UREIDOACRYLATE AMIDOHYDROLASE-RELATED"/>
    <property type="match status" value="1"/>
</dbReference>
<evidence type="ECO:0000256" key="2">
    <source>
        <dbReference type="ARBA" id="ARBA00022801"/>
    </source>
</evidence>
<keyword evidence="5" id="KW-1185">Reference proteome</keyword>
<reference evidence="4 5" key="1">
    <citation type="submission" date="2016-06" db="EMBL/GenBank/DDBJ databases">
        <title>Four novel species of enterococci isolated from chicken manure.</title>
        <authorList>
            <person name="Van Tyne D."/>
        </authorList>
    </citation>
    <scope>NUCLEOTIDE SEQUENCE [LARGE SCALE GENOMIC DNA]</scope>
    <source>
        <strain evidence="4 5">CU12B</strain>
    </source>
</reference>
<comment type="caution">
    <text evidence="4">The sequence shown here is derived from an EMBL/GenBank/DDBJ whole genome shotgun (WGS) entry which is preliminary data.</text>
</comment>
<dbReference type="InterPro" id="IPR036380">
    <property type="entry name" value="Isochorismatase-like_sf"/>
</dbReference>
<comment type="similarity">
    <text evidence="1">Belongs to the isochorismatase family.</text>
</comment>
<protein>
    <submittedName>
        <fullName evidence="4">Amidase</fullName>
    </submittedName>
</protein>
<name>A0ABQ6YWM7_9ENTE</name>
<evidence type="ECO:0000313" key="5">
    <source>
        <dbReference type="Proteomes" id="UP000782705"/>
    </source>
</evidence>
<sequence length="167" mass="19135">MEKLSDVLLIIDLQVGVCLDAIPVYRLPQLIEHVNQRIDNYHQAGKNIIFVQHCDEVLIQGEHAWEVIPQLDQGKGTYFVQKTHGNAFFNTDLQQILSSIHAQSLEICGAQTEYCVDATVKFAHGLGYQLTMFRQTTTTTDNTFLTAKETIDFYENIWNKRFVTLIE</sequence>
<dbReference type="InterPro" id="IPR000868">
    <property type="entry name" value="Isochorismatase-like_dom"/>
</dbReference>
<accession>A0ABQ6YWM7</accession>
<keyword evidence="2" id="KW-0378">Hydrolase</keyword>
<gene>
    <name evidence="4" type="ORF">BAU17_00840</name>
</gene>
<dbReference type="Proteomes" id="UP000782705">
    <property type="component" value="Unassembled WGS sequence"/>
</dbReference>
<dbReference type="EMBL" id="MAEL01000054">
    <property type="protein sequence ID" value="KAF1301947.1"/>
    <property type="molecule type" value="Genomic_DNA"/>
</dbReference>
<dbReference type="SUPFAM" id="SSF52499">
    <property type="entry name" value="Isochorismatase-like hydrolases"/>
    <property type="match status" value="1"/>
</dbReference>
<evidence type="ECO:0000256" key="1">
    <source>
        <dbReference type="ARBA" id="ARBA00006336"/>
    </source>
</evidence>
<feature type="domain" description="Isochorismatase-like" evidence="3">
    <location>
        <begin position="7"/>
        <end position="141"/>
    </location>
</feature>
<proteinExistence type="inferred from homology"/>
<evidence type="ECO:0000259" key="3">
    <source>
        <dbReference type="Pfam" id="PF00857"/>
    </source>
</evidence>
<dbReference type="Pfam" id="PF00857">
    <property type="entry name" value="Isochorismatase"/>
    <property type="match status" value="1"/>
</dbReference>
<dbReference type="RefSeq" id="WP_161902927.1">
    <property type="nucleotide sequence ID" value="NZ_MAEL01000054.1"/>
</dbReference>
<organism evidence="4 5">
    <name type="scientific">Candidatus Enterococcus willemsii</name>
    <dbReference type="NCBI Taxonomy" id="1857215"/>
    <lineage>
        <taxon>Bacteria</taxon>
        <taxon>Bacillati</taxon>
        <taxon>Bacillota</taxon>
        <taxon>Bacilli</taxon>
        <taxon>Lactobacillales</taxon>
        <taxon>Enterococcaceae</taxon>
        <taxon>Enterococcus</taxon>
    </lineage>
</organism>
<dbReference type="InterPro" id="IPR050272">
    <property type="entry name" value="Isochorismatase-like_hydrls"/>
</dbReference>
<dbReference type="Gene3D" id="3.40.50.850">
    <property type="entry name" value="Isochorismatase-like"/>
    <property type="match status" value="1"/>
</dbReference>
<evidence type="ECO:0000313" key="4">
    <source>
        <dbReference type="EMBL" id="KAF1301947.1"/>
    </source>
</evidence>
<dbReference type="PANTHER" id="PTHR43540:SF14">
    <property type="entry name" value="ISOCHORISMATASE"/>
    <property type="match status" value="1"/>
</dbReference>